<comment type="caution">
    <text evidence="2">The sequence shown here is derived from an EMBL/GenBank/DDBJ whole genome shotgun (WGS) entry which is preliminary data.</text>
</comment>
<dbReference type="PANTHER" id="PTHR43433:SF5">
    <property type="entry name" value="AB HYDROLASE-1 DOMAIN-CONTAINING PROTEIN"/>
    <property type="match status" value="1"/>
</dbReference>
<evidence type="ECO:0000256" key="1">
    <source>
        <dbReference type="SAM" id="MobiDB-lite"/>
    </source>
</evidence>
<gene>
    <name evidence="2" type="ORF">KIH74_31335</name>
</gene>
<evidence type="ECO:0000313" key="2">
    <source>
        <dbReference type="EMBL" id="MBT0773482.1"/>
    </source>
</evidence>
<dbReference type="SUPFAM" id="SSF53474">
    <property type="entry name" value="alpha/beta-Hydrolases"/>
    <property type="match status" value="1"/>
</dbReference>
<evidence type="ECO:0008006" key="4">
    <source>
        <dbReference type="Google" id="ProtNLM"/>
    </source>
</evidence>
<dbReference type="InterPro" id="IPR050471">
    <property type="entry name" value="AB_hydrolase"/>
</dbReference>
<name>A0ABS5TRQ3_9ACTN</name>
<dbReference type="RefSeq" id="WP_214160023.1">
    <property type="nucleotide sequence ID" value="NZ_JAHBAY010000017.1"/>
</dbReference>
<reference evidence="2 3" key="1">
    <citation type="submission" date="2021-05" db="EMBL/GenBank/DDBJ databases">
        <title>Kineosporia and Streptomyces sp. nov. two new marine actinobacteria isolated from Coral.</title>
        <authorList>
            <person name="Buangrab K."/>
            <person name="Sutthacheep M."/>
            <person name="Yeemin T."/>
            <person name="Harunari E."/>
            <person name="Igarashi Y."/>
            <person name="Kanchanasin P."/>
            <person name="Tanasupawat S."/>
            <person name="Phongsopitanun W."/>
        </authorList>
    </citation>
    <scope>NUCLEOTIDE SEQUENCE [LARGE SCALE GENOMIC DNA]</scope>
    <source>
        <strain evidence="2 3">J2-2</strain>
    </source>
</reference>
<dbReference type="Gene3D" id="3.40.50.1820">
    <property type="entry name" value="alpha/beta hydrolase"/>
    <property type="match status" value="1"/>
</dbReference>
<keyword evidence="3" id="KW-1185">Reference proteome</keyword>
<accession>A0ABS5TRQ3</accession>
<protein>
    <recommendedName>
        <fullName evidence="4">Pimeloyl-ACP methyl ester carboxylesterase</fullName>
    </recommendedName>
</protein>
<evidence type="ECO:0000313" key="3">
    <source>
        <dbReference type="Proteomes" id="UP001197247"/>
    </source>
</evidence>
<dbReference type="Proteomes" id="UP001197247">
    <property type="component" value="Unassembled WGS sequence"/>
</dbReference>
<organism evidence="2 3">
    <name type="scientific">Kineosporia corallincola</name>
    <dbReference type="NCBI Taxonomy" id="2835133"/>
    <lineage>
        <taxon>Bacteria</taxon>
        <taxon>Bacillati</taxon>
        <taxon>Actinomycetota</taxon>
        <taxon>Actinomycetes</taxon>
        <taxon>Kineosporiales</taxon>
        <taxon>Kineosporiaceae</taxon>
        <taxon>Kineosporia</taxon>
    </lineage>
</organism>
<dbReference type="PANTHER" id="PTHR43433">
    <property type="entry name" value="HYDROLASE, ALPHA/BETA FOLD FAMILY PROTEIN"/>
    <property type="match status" value="1"/>
</dbReference>
<dbReference type="EMBL" id="JAHBAY010000017">
    <property type="protein sequence ID" value="MBT0773482.1"/>
    <property type="molecule type" value="Genomic_DNA"/>
</dbReference>
<sequence length="378" mass="40418">MSAADDVEAGVTEAVLDVAPLLRALETPQRVHLPDQDGLRAQAVLDAAARALALPAPVVTPSAEGHTAAELIIGRRLHRSDPGSADPGTTARAAESSRRRPFLVKSSDGSVLNCYTAGPEQASAVVLVTACGMPAGLLDRWIGHLSREHRVVTWESRALFPDPDNRWDDEGFDERGQDLAAQADDVVSVLAALALEDAHVVGLCGGAAVALLAAGLSPRIGSLSLWHGDYELGPDAAKTTHQHDMQTLLVQAGRSRERARGLHRVFRRPSTLAALRDDLAHHLYYPYATAELLYRYGRLNGAIMTTDCRPFLAGVTQPTLVVTSPEDTTAHPDGSRHVAAALPDGWLTEMPHGDHLAAFDASDELLDVATDFIGEVHR</sequence>
<proteinExistence type="predicted"/>
<feature type="region of interest" description="Disordered" evidence="1">
    <location>
        <begin position="75"/>
        <end position="99"/>
    </location>
</feature>
<dbReference type="InterPro" id="IPR029058">
    <property type="entry name" value="AB_hydrolase_fold"/>
</dbReference>